<evidence type="ECO:0000256" key="3">
    <source>
        <dbReference type="PROSITE-ProRule" id="PRU01331"/>
    </source>
</evidence>
<dbReference type="InterPro" id="IPR008146">
    <property type="entry name" value="Gln_synth_cat_dom"/>
</dbReference>
<protein>
    <recommendedName>
        <fullName evidence="1">Glutamine synthetase</fullName>
    </recommendedName>
</protein>
<reference evidence="6 7" key="1">
    <citation type="submission" date="2015-04" db="EMBL/GenBank/DDBJ databases">
        <title>Genome sequence of Ceratocystis platani, a major pathogen of plane trees.</title>
        <authorList>
            <person name="Belbahri L."/>
        </authorList>
    </citation>
    <scope>NUCLEOTIDE SEQUENCE [LARGE SCALE GENOMIC DNA]</scope>
    <source>
        <strain evidence="6 7">CFO</strain>
    </source>
</reference>
<dbReference type="SUPFAM" id="SSF55931">
    <property type="entry name" value="Glutamine synthetase/guanido kinase"/>
    <property type="match status" value="1"/>
</dbReference>
<dbReference type="PANTHER" id="PTHR43785:SF2">
    <property type="entry name" value="TYPE-1 GLUTAMINE SYNTHETASE 1"/>
    <property type="match status" value="1"/>
</dbReference>
<comment type="similarity">
    <text evidence="3 4">Belongs to the glutamine synthetase family.</text>
</comment>
<dbReference type="InterPro" id="IPR014746">
    <property type="entry name" value="Gln_synth/guanido_kin_cat_dom"/>
</dbReference>
<dbReference type="EMBL" id="LBBL01000005">
    <property type="protein sequence ID" value="KKF97525.1"/>
    <property type="molecule type" value="Genomic_DNA"/>
</dbReference>
<dbReference type="GO" id="GO:0004356">
    <property type="term" value="F:glutamine synthetase activity"/>
    <property type="evidence" value="ECO:0007669"/>
    <property type="project" value="InterPro"/>
</dbReference>
<evidence type="ECO:0000313" key="7">
    <source>
        <dbReference type="Proteomes" id="UP000034841"/>
    </source>
</evidence>
<dbReference type="SMART" id="SM01230">
    <property type="entry name" value="Gln-synt_C"/>
    <property type="match status" value="1"/>
</dbReference>
<gene>
    <name evidence="6" type="primary">fluG</name>
    <name evidence="6" type="ORF">CFO_g136</name>
</gene>
<dbReference type="Gene3D" id="3.10.20.70">
    <property type="entry name" value="Glutamine synthetase, N-terminal domain"/>
    <property type="match status" value="1"/>
</dbReference>
<proteinExistence type="inferred from homology"/>
<dbReference type="Gene3D" id="3.30.590.10">
    <property type="entry name" value="Glutamine synthetase/guanido kinase, catalytic domain"/>
    <property type="match status" value="1"/>
</dbReference>
<comment type="caution">
    <text evidence="6">The sequence shown here is derived from an EMBL/GenBank/DDBJ whole genome shotgun (WGS) entry which is preliminary data.</text>
</comment>
<dbReference type="PANTHER" id="PTHR43785">
    <property type="entry name" value="GAMMA-GLUTAMYLPUTRESCINE SYNTHETASE"/>
    <property type="match status" value="1"/>
</dbReference>
<evidence type="ECO:0000256" key="1">
    <source>
        <dbReference type="ARBA" id="ARBA00021364"/>
    </source>
</evidence>
<dbReference type="GO" id="GO:0006542">
    <property type="term" value="P:glutamine biosynthetic process"/>
    <property type="evidence" value="ECO:0007669"/>
    <property type="project" value="InterPro"/>
</dbReference>
<dbReference type="OrthoDB" id="3364440at2759"/>
<dbReference type="Pfam" id="PF00120">
    <property type="entry name" value="Gln-synt_C"/>
    <property type="match status" value="1"/>
</dbReference>
<keyword evidence="2" id="KW-0436">Ligase</keyword>
<keyword evidence="7" id="KW-1185">Reference proteome</keyword>
<dbReference type="InterPro" id="IPR036651">
    <property type="entry name" value="Gln_synt_N_sf"/>
</dbReference>
<dbReference type="AlphaFoldDB" id="A0A0F8B957"/>
<evidence type="ECO:0000256" key="4">
    <source>
        <dbReference type="RuleBase" id="RU000384"/>
    </source>
</evidence>
<dbReference type="PROSITE" id="PS51987">
    <property type="entry name" value="GS_CATALYTIC"/>
    <property type="match status" value="1"/>
</dbReference>
<name>A0A0F8B957_CERFI</name>
<feature type="domain" description="GS catalytic" evidence="5">
    <location>
        <begin position="118"/>
        <end position="443"/>
    </location>
</feature>
<dbReference type="Proteomes" id="UP000034841">
    <property type="component" value="Unassembled WGS sequence"/>
</dbReference>
<evidence type="ECO:0000313" key="6">
    <source>
        <dbReference type="EMBL" id="KKF97525.1"/>
    </source>
</evidence>
<accession>A0A0F8B957</accession>
<evidence type="ECO:0000259" key="5">
    <source>
        <dbReference type="PROSITE" id="PS51987"/>
    </source>
</evidence>
<sequence>MTFTYRSTTAGIINELKYTSPPIEYLRIYWNDLSSIPRARVFPIDRVLDALNNEELHVGIASAWTGLMPDDNYIGDSAAGELDLFPDWSSLRIGPRDGHASVQGEFRNKDGSQSRLCPRSELRRVVREAKAIGLDFRVGFEMEFMILERDPSGKLTSKYQGSWSYARALDTGYARRVIEPTIKKLKESGIKVEQYHAEAASSQYEIILPHKPPTEAIDNLLHAREILHATALSEGLVVTFHPKFDSAKCGSGSHVHLSLCQLNNNKSAYESFYAGILSELPTLLAFTYSSPASYLRMRDFYWAGGSTVTWGKQDKEAALRVIEDSHWEMKTMDGMANPYLALTAVLTAGRLGYMQKMKLSMDECTTNDVIKQPASAVNNDPGRSRRPLPRSLKDALGVLKESSLKDSLSPLLIQHYIKVKEAEIAMYEKMDEDEMREFICRRY</sequence>
<organism evidence="6 7">
    <name type="scientific">Ceratocystis fimbriata f. sp. platani</name>
    <dbReference type="NCBI Taxonomy" id="88771"/>
    <lineage>
        <taxon>Eukaryota</taxon>
        <taxon>Fungi</taxon>
        <taxon>Dikarya</taxon>
        <taxon>Ascomycota</taxon>
        <taxon>Pezizomycotina</taxon>
        <taxon>Sordariomycetes</taxon>
        <taxon>Hypocreomycetidae</taxon>
        <taxon>Microascales</taxon>
        <taxon>Ceratocystidaceae</taxon>
        <taxon>Ceratocystis</taxon>
    </lineage>
</organism>
<evidence type="ECO:0000256" key="2">
    <source>
        <dbReference type="ARBA" id="ARBA00022598"/>
    </source>
</evidence>